<protein>
    <recommendedName>
        <fullName evidence="9">Major facilitator superfamily (MFS) profile domain-containing protein</fullName>
    </recommendedName>
</protein>
<evidence type="ECO:0000256" key="4">
    <source>
        <dbReference type="ARBA" id="ARBA00022692"/>
    </source>
</evidence>
<dbReference type="InterPro" id="IPR036259">
    <property type="entry name" value="MFS_trans_sf"/>
</dbReference>
<feature type="transmembrane region" description="Helical" evidence="7">
    <location>
        <begin position="26"/>
        <end position="47"/>
    </location>
</feature>
<sequence>MPAETAQTLEATAADDHRGGLRSRSFLGLLFTQFLGAVNDNMFRWLVVPIGKDIVEELYGKQHVPVALSAGLACFVLPYILLAAPAGYLADRFSKRSVIVACKVAELVIMVLG</sequence>
<feature type="transmembrane region" description="Helical" evidence="7">
    <location>
        <begin position="67"/>
        <end position="90"/>
    </location>
</feature>
<keyword evidence="6 7" id="KW-0472">Membrane</keyword>
<comment type="caution">
    <text evidence="8">The sequence shown here is derived from an EMBL/GenBank/DDBJ whole genome shotgun (WGS) entry which is preliminary data.</text>
</comment>
<dbReference type="GO" id="GO:0005886">
    <property type="term" value="C:plasma membrane"/>
    <property type="evidence" value="ECO:0007669"/>
    <property type="project" value="UniProtKB-SubCell"/>
</dbReference>
<evidence type="ECO:0000256" key="2">
    <source>
        <dbReference type="ARBA" id="ARBA00022448"/>
    </source>
</evidence>
<evidence type="ECO:0000256" key="3">
    <source>
        <dbReference type="ARBA" id="ARBA00022475"/>
    </source>
</evidence>
<proteinExistence type="predicted"/>
<evidence type="ECO:0000256" key="5">
    <source>
        <dbReference type="ARBA" id="ARBA00022989"/>
    </source>
</evidence>
<dbReference type="Gene3D" id="1.20.1250.20">
    <property type="entry name" value="MFS general substrate transporter like domains"/>
    <property type="match status" value="1"/>
</dbReference>
<evidence type="ECO:0000313" key="8">
    <source>
        <dbReference type="EMBL" id="GAF99258.1"/>
    </source>
</evidence>
<keyword evidence="5 7" id="KW-1133">Transmembrane helix</keyword>
<feature type="non-terminal residue" evidence="8">
    <location>
        <position position="113"/>
    </location>
</feature>
<accession>X0U0B3</accession>
<dbReference type="EMBL" id="BARS01011111">
    <property type="protein sequence ID" value="GAF99258.1"/>
    <property type="molecule type" value="Genomic_DNA"/>
</dbReference>
<comment type="subcellular location">
    <subcellularLocation>
        <location evidence="1">Cell membrane</location>
        <topology evidence="1">Multi-pass membrane protein</topology>
    </subcellularLocation>
</comment>
<dbReference type="PANTHER" id="PTHR43266:SF2">
    <property type="entry name" value="MAJOR FACILITATOR SUPERFAMILY (MFS) PROFILE DOMAIN-CONTAINING PROTEIN"/>
    <property type="match status" value="1"/>
</dbReference>
<keyword evidence="2" id="KW-0813">Transport</keyword>
<evidence type="ECO:0000256" key="6">
    <source>
        <dbReference type="ARBA" id="ARBA00023136"/>
    </source>
</evidence>
<keyword evidence="4 7" id="KW-0812">Transmembrane</keyword>
<evidence type="ECO:0000256" key="1">
    <source>
        <dbReference type="ARBA" id="ARBA00004651"/>
    </source>
</evidence>
<keyword evidence="3" id="KW-1003">Cell membrane</keyword>
<organism evidence="8">
    <name type="scientific">marine sediment metagenome</name>
    <dbReference type="NCBI Taxonomy" id="412755"/>
    <lineage>
        <taxon>unclassified sequences</taxon>
        <taxon>metagenomes</taxon>
        <taxon>ecological metagenomes</taxon>
    </lineage>
</organism>
<name>X0U0B3_9ZZZZ</name>
<evidence type="ECO:0000256" key="7">
    <source>
        <dbReference type="SAM" id="Phobius"/>
    </source>
</evidence>
<dbReference type="SUPFAM" id="SSF103473">
    <property type="entry name" value="MFS general substrate transporter"/>
    <property type="match status" value="1"/>
</dbReference>
<evidence type="ECO:0008006" key="9">
    <source>
        <dbReference type="Google" id="ProtNLM"/>
    </source>
</evidence>
<reference evidence="8" key="1">
    <citation type="journal article" date="2014" name="Front. Microbiol.">
        <title>High frequency of phylogenetically diverse reductive dehalogenase-homologous genes in deep subseafloor sedimentary metagenomes.</title>
        <authorList>
            <person name="Kawai M."/>
            <person name="Futagami T."/>
            <person name="Toyoda A."/>
            <person name="Takaki Y."/>
            <person name="Nishi S."/>
            <person name="Hori S."/>
            <person name="Arai W."/>
            <person name="Tsubouchi T."/>
            <person name="Morono Y."/>
            <person name="Uchiyama I."/>
            <person name="Ito T."/>
            <person name="Fujiyama A."/>
            <person name="Inagaki F."/>
            <person name="Takami H."/>
        </authorList>
    </citation>
    <scope>NUCLEOTIDE SEQUENCE</scope>
    <source>
        <strain evidence="8">Expedition CK06-06</strain>
    </source>
</reference>
<gene>
    <name evidence="8" type="ORF">S01H1_20330</name>
</gene>
<dbReference type="PANTHER" id="PTHR43266">
    <property type="entry name" value="MACROLIDE-EFFLUX PROTEIN"/>
    <property type="match status" value="1"/>
</dbReference>
<dbReference type="AlphaFoldDB" id="X0U0B3"/>